<dbReference type="PANTHER" id="PTHR46797">
    <property type="entry name" value="HTH-TYPE TRANSCRIPTIONAL REGULATOR"/>
    <property type="match status" value="1"/>
</dbReference>
<organism evidence="4 5">
    <name type="scientific">Halorhodospira neutriphila</name>
    <dbReference type="NCBI Taxonomy" id="168379"/>
    <lineage>
        <taxon>Bacteria</taxon>
        <taxon>Pseudomonadati</taxon>
        <taxon>Pseudomonadota</taxon>
        <taxon>Gammaproteobacteria</taxon>
        <taxon>Chromatiales</taxon>
        <taxon>Ectothiorhodospiraceae</taxon>
        <taxon>Halorhodospira</taxon>
    </lineage>
</organism>
<dbReference type="SUPFAM" id="SSF47413">
    <property type="entry name" value="lambda repressor-like DNA-binding domains"/>
    <property type="match status" value="1"/>
</dbReference>
<feature type="region of interest" description="Disordered" evidence="2">
    <location>
        <begin position="81"/>
        <end position="101"/>
    </location>
</feature>
<feature type="region of interest" description="Disordered" evidence="2">
    <location>
        <begin position="156"/>
        <end position="177"/>
    </location>
</feature>
<dbReference type="InterPro" id="IPR010982">
    <property type="entry name" value="Lambda_DNA-bd_dom_sf"/>
</dbReference>
<proteinExistence type="predicted"/>
<evidence type="ECO:0000256" key="1">
    <source>
        <dbReference type="ARBA" id="ARBA00023125"/>
    </source>
</evidence>
<dbReference type="Proteomes" id="UP000738126">
    <property type="component" value="Unassembled WGS sequence"/>
</dbReference>
<dbReference type="InterPro" id="IPR050807">
    <property type="entry name" value="TransReg_Diox_bact_type"/>
</dbReference>
<keyword evidence="5" id="KW-1185">Reference proteome</keyword>
<dbReference type="Pfam" id="PF01381">
    <property type="entry name" value="HTH_3"/>
    <property type="match status" value="1"/>
</dbReference>
<keyword evidence="1" id="KW-0238">DNA-binding</keyword>
<reference evidence="4 5" key="1">
    <citation type="journal article" date="2020" name="Microorganisms">
        <title>Osmotic Adaptation and Compatible Solute Biosynthesis of Phototrophic Bacteria as Revealed from Genome Analyses.</title>
        <authorList>
            <person name="Imhoff J.F."/>
            <person name="Rahn T."/>
            <person name="Kunzel S."/>
            <person name="Keller A."/>
            <person name="Neulinger S.C."/>
        </authorList>
    </citation>
    <scope>NUCLEOTIDE SEQUENCE [LARGE SCALE GENOMIC DNA]</scope>
    <source>
        <strain evidence="4 5">DSM 15116</strain>
    </source>
</reference>
<dbReference type="PANTHER" id="PTHR46797:SF1">
    <property type="entry name" value="METHYLPHOSPHONATE SYNTHASE"/>
    <property type="match status" value="1"/>
</dbReference>
<feature type="domain" description="HTH cro/C1-type" evidence="3">
    <location>
        <begin position="22"/>
        <end position="76"/>
    </location>
</feature>
<dbReference type="SMART" id="SM00530">
    <property type="entry name" value="HTH_XRE"/>
    <property type="match status" value="1"/>
</dbReference>
<accession>A0ABS1E346</accession>
<evidence type="ECO:0000256" key="2">
    <source>
        <dbReference type="SAM" id="MobiDB-lite"/>
    </source>
</evidence>
<dbReference type="PROSITE" id="PS50943">
    <property type="entry name" value="HTH_CROC1"/>
    <property type="match status" value="1"/>
</dbReference>
<dbReference type="Gene3D" id="1.10.260.40">
    <property type="entry name" value="lambda repressor-like DNA-binding domains"/>
    <property type="match status" value="1"/>
</dbReference>
<gene>
    <name evidence="4" type="ORF">CKO13_00665</name>
</gene>
<comment type="caution">
    <text evidence="4">The sequence shown here is derived from an EMBL/GenBank/DDBJ whole genome shotgun (WGS) entry which is preliminary data.</text>
</comment>
<sequence length="177" mass="19827">MRYFMTQSHNHERTMEILAIRLRKLRQKARLTQRELAERAGVQQAQLSRAERTGRSLSTKAMQAIACELGTTLSYLYGEEDGEAAGSSSQAEYVPPTGPDTPRGLREIAASPALCEELDIQPVEWQRLLALELPSDVRQEDCLELLLVLRRVYRRSGRSSPGTEKKAPTFVGDEPGD</sequence>
<name>A0ABS1E346_9GAMM</name>
<dbReference type="InterPro" id="IPR001387">
    <property type="entry name" value="Cro/C1-type_HTH"/>
</dbReference>
<evidence type="ECO:0000259" key="3">
    <source>
        <dbReference type="PROSITE" id="PS50943"/>
    </source>
</evidence>
<dbReference type="CDD" id="cd00093">
    <property type="entry name" value="HTH_XRE"/>
    <property type="match status" value="1"/>
</dbReference>
<evidence type="ECO:0000313" key="5">
    <source>
        <dbReference type="Proteomes" id="UP000738126"/>
    </source>
</evidence>
<dbReference type="EMBL" id="NRSH01000003">
    <property type="protein sequence ID" value="MBK1725562.1"/>
    <property type="molecule type" value="Genomic_DNA"/>
</dbReference>
<protein>
    <recommendedName>
        <fullName evidence="3">HTH cro/C1-type domain-containing protein</fullName>
    </recommendedName>
</protein>
<evidence type="ECO:0000313" key="4">
    <source>
        <dbReference type="EMBL" id="MBK1725562.1"/>
    </source>
</evidence>